<dbReference type="Proteomes" id="UP000586918">
    <property type="component" value="Unassembled WGS sequence"/>
</dbReference>
<dbReference type="InterPro" id="IPR028098">
    <property type="entry name" value="Glyco_trans_4-like_N"/>
</dbReference>
<keyword evidence="1" id="KW-0328">Glycosyltransferase</keyword>
<sequence length="374" mass="40670">MFIVPRLGIGGAERHVATLMPRLDPARFAPSLVCIGQAGMLFDEVVAAGIPARALNRTRREMALALAELVVHMRRTRPDMVVLRGANAEALGRIAAVISGVPRTVLWVHNNADVTPRSRLRRLADRVLEPVTSAYYGVAFGQLPYLVDELGYPREKVRIIQNGVDLTRFEADRSAMRDPALAAELGVGLDEPVAGIVAVLRPEKDHATFLRAARLVLEREPRARFLVIGRGALEAELKSLAAELGLGDRVIFTGIRSDVDALLRLMDVFVLTSFTEAFPMALLEAMAVGRPAVCTAVGGMPEMIEEGVTGYLVQPGDPTELAERLLTLFGDRARARAMGVAARERLEGEFTLERSLQRAELAINETAGRVPTSV</sequence>
<evidence type="ECO:0000259" key="4">
    <source>
        <dbReference type="Pfam" id="PF13439"/>
    </source>
</evidence>
<feature type="domain" description="Glycosyl transferase family 1" evidence="3">
    <location>
        <begin position="184"/>
        <end position="345"/>
    </location>
</feature>
<evidence type="ECO:0000256" key="2">
    <source>
        <dbReference type="ARBA" id="ARBA00022679"/>
    </source>
</evidence>
<dbReference type="SUPFAM" id="SSF53756">
    <property type="entry name" value="UDP-Glycosyltransferase/glycogen phosphorylase"/>
    <property type="match status" value="1"/>
</dbReference>
<evidence type="ECO:0000259" key="3">
    <source>
        <dbReference type="Pfam" id="PF00534"/>
    </source>
</evidence>
<dbReference type="PANTHER" id="PTHR12526">
    <property type="entry name" value="GLYCOSYLTRANSFERASE"/>
    <property type="match status" value="1"/>
</dbReference>
<dbReference type="InterPro" id="IPR001296">
    <property type="entry name" value="Glyco_trans_1"/>
</dbReference>
<dbReference type="Pfam" id="PF13439">
    <property type="entry name" value="Glyco_transf_4"/>
    <property type="match status" value="1"/>
</dbReference>
<dbReference type="Pfam" id="PF00534">
    <property type="entry name" value="Glycos_transf_1"/>
    <property type="match status" value="1"/>
</dbReference>
<accession>A0A848DEY9</accession>
<keyword evidence="6" id="KW-1185">Reference proteome</keyword>
<keyword evidence="2 5" id="KW-0808">Transferase</keyword>
<name>A0A848DEY9_9PSEU</name>
<evidence type="ECO:0000256" key="1">
    <source>
        <dbReference type="ARBA" id="ARBA00022676"/>
    </source>
</evidence>
<dbReference type="AlphaFoldDB" id="A0A848DEY9"/>
<proteinExistence type="predicted"/>
<evidence type="ECO:0000313" key="6">
    <source>
        <dbReference type="Proteomes" id="UP000586918"/>
    </source>
</evidence>
<organism evidence="5 6">
    <name type="scientific">Pseudonocardia bannensis</name>
    <dbReference type="NCBI Taxonomy" id="630973"/>
    <lineage>
        <taxon>Bacteria</taxon>
        <taxon>Bacillati</taxon>
        <taxon>Actinomycetota</taxon>
        <taxon>Actinomycetes</taxon>
        <taxon>Pseudonocardiales</taxon>
        <taxon>Pseudonocardiaceae</taxon>
        <taxon>Pseudonocardia</taxon>
    </lineage>
</organism>
<dbReference type="Gene3D" id="3.40.50.2000">
    <property type="entry name" value="Glycogen Phosphorylase B"/>
    <property type="match status" value="2"/>
</dbReference>
<comment type="caution">
    <text evidence="5">The sequence shown here is derived from an EMBL/GenBank/DDBJ whole genome shotgun (WGS) entry which is preliminary data.</text>
</comment>
<gene>
    <name evidence="5" type="ORF">HF519_05980</name>
</gene>
<evidence type="ECO:0000313" key="5">
    <source>
        <dbReference type="EMBL" id="NMH91149.1"/>
    </source>
</evidence>
<reference evidence="5 6" key="1">
    <citation type="submission" date="2020-04" db="EMBL/GenBank/DDBJ databases">
        <authorList>
            <person name="Klaysubun C."/>
            <person name="Duangmal K."/>
            <person name="Lipun K."/>
        </authorList>
    </citation>
    <scope>NUCLEOTIDE SEQUENCE [LARGE SCALE GENOMIC DNA]</scope>
    <source>
        <strain evidence="5 6">DSM 45300</strain>
    </source>
</reference>
<feature type="domain" description="Glycosyltransferase subfamily 4-like N-terminal" evidence="4">
    <location>
        <begin position="9"/>
        <end position="168"/>
    </location>
</feature>
<protein>
    <submittedName>
        <fullName evidence="5">Glycosyltransferase</fullName>
    </submittedName>
</protein>
<dbReference type="GO" id="GO:0016757">
    <property type="term" value="F:glycosyltransferase activity"/>
    <property type="evidence" value="ECO:0007669"/>
    <property type="project" value="UniProtKB-KW"/>
</dbReference>
<dbReference type="EMBL" id="JAAXKZ010000013">
    <property type="protein sequence ID" value="NMH91149.1"/>
    <property type="molecule type" value="Genomic_DNA"/>
</dbReference>